<organism evidence="6 7">
    <name type="scientific">Acidovorax soli</name>
    <dbReference type="NCBI Taxonomy" id="592050"/>
    <lineage>
        <taxon>Bacteria</taxon>
        <taxon>Pseudomonadati</taxon>
        <taxon>Pseudomonadota</taxon>
        <taxon>Betaproteobacteria</taxon>
        <taxon>Burkholderiales</taxon>
        <taxon>Comamonadaceae</taxon>
        <taxon>Acidovorax</taxon>
    </lineage>
</organism>
<dbReference type="SUPFAM" id="SSF53850">
    <property type="entry name" value="Periplasmic binding protein-like II"/>
    <property type="match status" value="1"/>
</dbReference>
<comment type="caution">
    <text evidence="6">The sequence shown here is derived from an EMBL/GenBank/DDBJ whole genome shotgun (WGS) entry which is preliminary data.</text>
</comment>
<dbReference type="EMBL" id="JACHLK010000023">
    <property type="protein sequence ID" value="MBB6563827.1"/>
    <property type="molecule type" value="Genomic_DNA"/>
</dbReference>
<dbReference type="AlphaFoldDB" id="A0A7X0PLJ9"/>
<evidence type="ECO:0000256" key="1">
    <source>
        <dbReference type="ARBA" id="ARBA00009437"/>
    </source>
</evidence>
<dbReference type="PANTHER" id="PTHR30118:SF15">
    <property type="entry name" value="TRANSCRIPTIONAL REGULATORY PROTEIN"/>
    <property type="match status" value="1"/>
</dbReference>
<dbReference type="PRINTS" id="PR00039">
    <property type="entry name" value="HTHLYSR"/>
</dbReference>
<evidence type="ECO:0000256" key="4">
    <source>
        <dbReference type="ARBA" id="ARBA00023163"/>
    </source>
</evidence>
<dbReference type="Proteomes" id="UP000575083">
    <property type="component" value="Unassembled WGS sequence"/>
</dbReference>
<dbReference type="CDD" id="cd08459">
    <property type="entry name" value="PBP2_DntR_NahR_LinR_like"/>
    <property type="match status" value="1"/>
</dbReference>
<dbReference type="Pfam" id="PF00126">
    <property type="entry name" value="HTH_1"/>
    <property type="match status" value="1"/>
</dbReference>
<keyword evidence="2" id="KW-0805">Transcription regulation</keyword>
<dbReference type="InterPro" id="IPR000847">
    <property type="entry name" value="LysR_HTH_N"/>
</dbReference>
<keyword evidence="4" id="KW-0804">Transcription</keyword>
<gene>
    <name evidence="6" type="ORF">HNP48_006553</name>
</gene>
<evidence type="ECO:0000313" key="7">
    <source>
        <dbReference type="Proteomes" id="UP000575083"/>
    </source>
</evidence>
<dbReference type="InterPro" id="IPR005119">
    <property type="entry name" value="LysR_subst-bd"/>
</dbReference>
<dbReference type="PROSITE" id="PS50931">
    <property type="entry name" value="HTH_LYSR"/>
    <property type="match status" value="1"/>
</dbReference>
<evidence type="ECO:0000256" key="2">
    <source>
        <dbReference type="ARBA" id="ARBA00023015"/>
    </source>
</evidence>
<evidence type="ECO:0000313" key="6">
    <source>
        <dbReference type="EMBL" id="MBB6563827.1"/>
    </source>
</evidence>
<comment type="similarity">
    <text evidence="1">Belongs to the LysR transcriptional regulatory family.</text>
</comment>
<protein>
    <submittedName>
        <fullName evidence="6">DNA-binding transcriptional LysR family regulator</fullName>
    </submittedName>
</protein>
<dbReference type="Gene3D" id="1.10.10.10">
    <property type="entry name" value="Winged helix-like DNA-binding domain superfamily/Winged helix DNA-binding domain"/>
    <property type="match status" value="1"/>
</dbReference>
<evidence type="ECO:0000259" key="5">
    <source>
        <dbReference type="PROSITE" id="PS50931"/>
    </source>
</evidence>
<accession>A0A7X0PLJ9</accession>
<dbReference type="InterPro" id="IPR050389">
    <property type="entry name" value="LysR-type_TF"/>
</dbReference>
<dbReference type="InterPro" id="IPR036390">
    <property type="entry name" value="WH_DNA-bd_sf"/>
</dbReference>
<keyword evidence="7" id="KW-1185">Reference proteome</keyword>
<dbReference type="InterPro" id="IPR036388">
    <property type="entry name" value="WH-like_DNA-bd_sf"/>
</dbReference>
<proteinExistence type="inferred from homology"/>
<keyword evidence="3 6" id="KW-0238">DNA-binding</keyword>
<name>A0A7X0PLJ9_9BURK</name>
<reference evidence="6 7" key="1">
    <citation type="submission" date="2020-08" db="EMBL/GenBank/DDBJ databases">
        <title>Functional genomics of gut bacteria from endangered species of beetles.</title>
        <authorList>
            <person name="Carlos-Shanley C."/>
        </authorList>
    </citation>
    <scope>NUCLEOTIDE SEQUENCE [LARGE SCALE GENOMIC DNA]</scope>
    <source>
        <strain evidence="6 7">S00198</strain>
    </source>
</reference>
<feature type="domain" description="HTH lysR-type" evidence="5">
    <location>
        <begin position="6"/>
        <end position="63"/>
    </location>
</feature>
<dbReference type="Gene3D" id="3.40.190.10">
    <property type="entry name" value="Periplasmic binding protein-like II"/>
    <property type="match status" value="2"/>
</dbReference>
<dbReference type="GO" id="GO:0003677">
    <property type="term" value="F:DNA binding"/>
    <property type="evidence" value="ECO:0007669"/>
    <property type="project" value="UniProtKB-KW"/>
</dbReference>
<evidence type="ECO:0000256" key="3">
    <source>
        <dbReference type="ARBA" id="ARBA00023125"/>
    </source>
</evidence>
<dbReference type="SUPFAM" id="SSF46785">
    <property type="entry name" value="Winged helix' DNA-binding domain"/>
    <property type="match status" value="1"/>
</dbReference>
<dbReference type="GO" id="GO:0003700">
    <property type="term" value="F:DNA-binding transcription factor activity"/>
    <property type="evidence" value="ECO:0007669"/>
    <property type="project" value="InterPro"/>
</dbReference>
<dbReference type="PANTHER" id="PTHR30118">
    <property type="entry name" value="HTH-TYPE TRANSCRIPTIONAL REGULATOR LEUO-RELATED"/>
    <property type="match status" value="1"/>
</dbReference>
<dbReference type="Pfam" id="PF03466">
    <property type="entry name" value="LysR_substrate"/>
    <property type="match status" value="1"/>
</dbReference>
<sequence>MHIGDLDLNLLAVFDALVRERSVTRAAQGLNLSQSAMSHALNRLRAFFDDPLFVSTATGMVPTRKAQGLVDPVLAMMAILRQQVLSEARFDPATAHRAFTLCMTDMGELVFLPPLISRLRREAPHCTLHTLQVPPAQVEAVLASGEADLAVGSMRSAPEGLFQQRLFMHSFVTIVSARNTAVGDTITLAQFEQMPQIAVTLSGSVSGAYDSELERQGVKRNLFLTTPHFLVVPLLMDAHPELIATVPLQLAEVFKGYGSVRMVPPPVTLPPFALNQHWHSRFHHDPAIIWLRELMKQTFEHYPDVWLGDRVAHAAPAPARKPRRVRKA</sequence>